<feature type="compositionally biased region" description="Basic and acidic residues" evidence="2">
    <location>
        <begin position="376"/>
        <end position="385"/>
    </location>
</feature>
<feature type="compositionally biased region" description="Polar residues" evidence="2">
    <location>
        <begin position="259"/>
        <end position="268"/>
    </location>
</feature>
<evidence type="ECO:0000256" key="2">
    <source>
        <dbReference type="SAM" id="MobiDB-lite"/>
    </source>
</evidence>
<evidence type="ECO:0000313" key="3">
    <source>
        <dbReference type="EMBL" id="KIM48620.1"/>
    </source>
</evidence>
<feature type="compositionally biased region" description="Basic and acidic residues" evidence="2">
    <location>
        <begin position="428"/>
        <end position="437"/>
    </location>
</feature>
<evidence type="ECO:0000256" key="1">
    <source>
        <dbReference type="SAM" id="Coils"/>
    </source>
</evidence>
<feature type="region of interest" description="Disordered" evidence="2">
    <location>
        <begin position="114"/>
        <end position="537"/>
    </location>
</feature>
<gene>
    <name evidence="3" type="ORF">M413DRAFT_20979</name>
</gene>
<feature type="compositionally biased region" description="Polar residues" evidence="2">
    <location>
        <begin position="518"/>
        <end position="535"/>
    </location>
</feature>
<keyword evidence="4" id="KW-1185">Reference proteome</keyword>
<dbReference type="Proteomes" id="UP000053424">
    <property type="component" value="Unassembled WGS sequence"/>
</dbReference>
<accession>A0A0C3CIW8</accession>
<keyword evidence="1" id="KW-0175">Coiled coil</keyword>
<feature type="compositionally biased region" description="Polar residues" evidence="2">
    <location>
        <begin position="297"/>
        <end position="312"/>
    </location>
</feature>
<feature type="compositionally biased region" description="Polar residues" evidence="2">
    <location>
        <begin position="473"/>
        <end position="484"/>
    </location>
</feature>
<protein>
    <submittedName>
        <fullName evidence="3">Uncharacterized protein</fullName>
    </submittedName>
</protein>
<reference evidence="3 4" key="1">
    <citation type="submission" date="2014-04" db="EMBL/GenBank/DDBJ databases">
        <authorList>
            <consortium name="DOE Joint Genome Institute"/>
            <person name="Kuo A."/>
            <person name="Gay G."/>
            <person name="Dore J."/>
            <person name="Kohler A."/>
            <person name="Nagy L.G."/>
            <person name="Floudas D."/>
            <person name="Copeland A."/>
            <person name="Barry K.W."/>
            <person name="Cichocki N."/>
            <person name="Veneault-Fourrey C."/>
            <person name="LaButti K."/>
            <person name="Lindquist E.A."/>
            <person name="Lipzen A."/>
            <person name="Lundell T."/>
            <person name="Morin E."/>
            <person name="Murat C."/>
            <person name="Sun H."/>
            <person name="Tunlid A."/>
            <person name="Henrissat B."/>
            <person name="Grigoriev I.V."/>
            <person name="Hibbett D.S."/>
            <person name="Martin F."/>
            <person name="Nordberg H.P."/>
            <person name="Cantor M.N."/>
            <person name="Hua S.X."/>
        </authorList>
    </citation>
    <scope>NUCLEOTIDE SEQUENCE [LARGE SCALE GENOMIC DNA]</scope>
    <source>
        <strain evidence="4">h7</strain>
    </source>
</reference>
<feature type="compositionally biased region" description="Polar residues" evidence="2">
    <location>
        <begin position="227"/>
        <end position="249"/>
    </location>
</feature>
<dbReference type="EMBL" id="KN831768">
    <property type="protein sequence ID" value="KIM48620.1"/>
    <property type="molecule type" value="Genomic_DNA"/>
</dbReference>
<reference evidence="4" key="2">
    <citation type="submission" date="2015-01" db="EMBL/GenBank/DDBJ databases">
        <title>Evolutionary Origins and Diversification of the Mycorrhizal Mutualists.</title>
        <authorList>
            <consortium name="DOE Joint Genome Institute"/>
            <consortium name="Mycorrhizal Genomics Consortium"/>
            <person name="Kohler A."/>
            <person name="Kuo A."/>
            <person name="Nagy L.G."/>
            <person name="Floudas D."/>
            <person name="Copeland A."/>
            <person name="Barry K.W."/>
            <person name="Cichocki N."/>
            <person name="Veneault-Fourrey C."/>
            <person name="LaButti K."/>
            <person name="Lindquist E.A."/>
            <person name="Lipzen A."/>
            <person name="Lundell T."/>
            <person name="Morin E."/>
            <person name="Murat C."/>
            <person name="Riley R."/>
            <person name="Ohm R."/>
            <person name="Sun H."/>
            <person name="Tunlid A."/>
            <person name="Henrissat B."/>
            <person name="Grigoriev I.V."/>
            <person name="Hibbett D.S."/>
            <person name="Martin F."/>
        </authorList>
    </citation>
    <scope>NUCLEOTIDE SEQUENCE [LARGE SCALE GENOMIC DNA]</scope>
    <source>
        <strain evidence="4">h7</strain>
    </source>
</reference>
<organism evidence="3 4">
    <name type="scientific">Hebeloma cylindrosporum</name>
    <dbReference type="NCBI Taxonomy" id="76867"/>
    <lineage>
        <taxon>Eukaryota</taxon>
        <taxon>Fungi</taxon>
        <taxon>Dikarya</taxon>
        <taxon>Basidiomycota</taxon>
        <taxon>Agaricomycotina</taxon>
        <taxon>Agaricomycetes</taxon>
        <taxon>Agaricomycetidae</taxon>
        <taxon>Agaricales</taxon>
        <taxon>Agaricineae</taxon>
        <taxon>Hymenogastraceae</taxon>
        <taxon>Hebeloma</taxon>
    </lineage>
</organism>
<feature type="region of interest" description="Disordered" evidence="2">
    <location>
        <begin position="56"/>
        <end position="79"/>
    </location>
</feature>
<proteinExistence type="predicted"/>
<name>A0A0C3CIW8_HEBCY</name>
<feature type="compositionally biased region" description="Polar residues" evidence="2">
    <location>
        <begin position="193"/>
        <end position="204"/>
    </location>
</feature>
<feature type="compositionally biased region" description="Polar residues" evidence="2">
    <location>
        <begin position="335"/>
        <end position="348"/>
    </location>
</feature>
<feature type="compositionally biased region" description="Basic and acidic residues" evidence="2">
    <location>
        <begin position="114"/>
        <end position="123"/>
    </location>
</feature>
<dbReference type="HOGENOM" id="CLU_311696_0_0_1"/>
<sequence>MFKGVYSVLAPKRPRSVNSAGSASPKRLYSNEDLSASSLRQSSAFFDNDVNEQGIHTPANELTAVDSSDSRGGGWLGSKIFKESHHPTEEEGFIPGGMKWHDSTLSLNQGLREETMTDDREDMKDEEDFPANPLPTEPDVLPKSFGGGWPLSPKPTHTNANRGHTKHEEAFPASPIPSKPAVPTNPILDNWPYRTSTKPTTHAKSPSDGWLLPRPTDNVETKAPPKLTSSINVSPINLTFTPSDSTTAHSEYEMRSESSMDQDPSPITSPIKPEPQEKQAPKMQFKGFVNGVATFRMETNTPGNDSNLQNKDSAFPQEKSVRKMSSFLRKMVSKPESNTSPPSASRPLTNPVKEVSSDPIGPDPREWSPSSPPPPQEREEADTNRPRRKQHNSFAMLQPIVESTTFIPKPEASPTPFGSSLYGVDSTFAKRMEEAGRLRRLQSQSRMDLKADNSNTPPPPIAKSQKHARSISERTPSSSGSAPNTPLEEISNTRHQGIRHTVPPATPPKTPAKISPVVSHSEQDSSPRNSNSPSAELQALRDQLTDALRDKQSLGRELTRVTTQSASERDRLVRELRTLKQDNTVLDGRADQLARQKDSMSTELTHVQAELRKLTAEKRGWQEQLDTMHHKVVQAERQIRCLDHLTRAKLEAREEAVFGLTKRTKLALAQKRSSEEVISAVTDLNEEILQAANLLIENLDRTRFYGSITESSNKAEKVVGTHVTEMLKVQAGSNASGFRQLLMLVIMEVFLVHWCSAIIEGFYPKRPSFADLLVELSSHTTTTTAIGCGKQLKVVETQSSATIAVQFPTWASEIIRDLADILLVGGLKMRAKRQDVFKSKIQSIIALAYDLRAGLAEKDICGGLELVVVSPDSPFQPKWMQEGHTTERRGTTTMLTQMEAIAGTTGLGLKRPNVGAMPNDAYTYPLKPKVVLARVLRESLTS</sequence>
<dbReference type="AlphaFoldDB" id="A0A0C3CIW8"/>
<feature type="coiled-coil region" evidence="1">
    <location>
        <begin position="590"/>
        <end position="631"/>
    </location>
</feature>
<dbReference type="STRING" id="686832.A0A0C3CIW8"/>
<dbReference type="OrthoDB" id="3065671at2759"/>
<evidence type="ECO:0000313" key="4">
    <source>
        <dbReference type="Proteomes" id="UP000053424"/>
    </source>
</evidence>